<dbReference type="Pfam" id="PF04612">
    <property type="entry name" value="T2SSM"/>
    <property type="match status" value="1"/>
</dbReference>
<dbReference type="RefSeq" id="WP_170301796.1">
    <property type="nucleotide sequence ID" value="NZ_CP062806.1"/>
</dbReference>
<keyword evidence="3" id="KW-0813">Transport</keyword>
<comment type="subcellular location">
    <subcellularLocation>
        <location evidence="1">Cell inner membrane</location>
        <topology evidence="1">Single-pass membrane protein</topology>
    </subcellularLocation>
</comment>
<dbReference type="AlphaFoldDB" id="A0A7M2HB31"/>
<evidence type="ECO:0000313" key="11">
    <source>
        <dbReference type="EMBL" id="QOT81993.1"/>
    </source>
</evidence>
<keyword evidence="11" id="KW-0614">Plasmid</keyword>
<evidence type="ECO:0000256" key="6">
    <source>
        <dbReference type="ARBA" id="ARBA00022692"/>
    </source>
</evidence>
<accession>A0A7M2HB31</accession>
<evidence type="ECO:0000256" key="2">
    <source>
        <dbReference type="ARBA" id="ARBA00010637"/>
    </source>
</evidence>
<gene>
    <name evidence="11" type="ORF">F7R26_039040</name>
</gene>
<dbReference type="GO" id="GO:0005886">
    <property type="term" value="C:plasma membrane"/>
    <property type="evidence" value="ECO:0007669"/>
    <property type="project" value="UniProtKB-SubCell"/>
</dbReference>
<protein>
    <submittedName>
        <fullName evidence="11">Type II secretion system protein M</fullName>
    </submittedName>
</protein>
<name>A0A7M2HB31_9BURK</name>
<comment type="similarity">
    <text evidence="2">Belongs to the GSP M family.</text>
</comment>
<feature type="transmembrane region" description="Helical" evidence="10">
    <location>
        <begin position="46"/>
        <end position="64"/>
    </location>
</feature>
<dbReference type="EMBL" id="CP062806">
    <property type="protein sequence ID" value="QOT81993.1"/>
    <property type="molecule type" value="Genomic_DNA"/>
</dbReference>
<geneLocation type="plasmid" evidence="11 12">
    <name>pRK1-2</name>
</geneLocation>
<evidence type="ECO:0000256" key="5">
    <source>
        <dbReference type="ARBA" id="ARBA00022519"/>
    </source>
</evidence>
<evidence type="ECO:0000256" key="7">
    <source>
        <dbReference type="ARBA" id="ARBA00022927"/>
    </source>
</evidence>
<reference evidence="11 12" key="1">
    <citation type="submission" date="2020-10" db="EMBL/GenBank/DDBJ databases">
        <title>Complete genome sequence of Cupriavidus basilensis CCUG 49340T.</title>
        <authorList>
            <person name="Salva-Serra F."/>
            <person name="Donoso R.A."/>
            <person name="Cho K.H."/>
            <person name="Yoo J.A."/>
            <person name="Lee K."/>
            <person name="Yoon S.-H."/>
            <person name="Perez-Pantoja D."/>
            <person name="Moore E.R.B."/>
        </authorList>
    </citation>
    <scope>NUCLEOTIDE SEQUENCE [LARGE SCALE GENOMIC DNA]</scope>
    <source>
        <strain evidence="12">CCUG 49340</strain>
        <plasmid evidence="11 12">pRK1-2</plasmid>
    </source>
</reference>
<keyword evidence="5" id="KW-0997">Cell inner membrane</keyword>
<dbReference type="GO" id="GO:0015628">
    <property type="term" value="P:protein secretion by the type II secretion system"/>
    <property type="evidence" value="ECO:0007669"/>
    <property type="project" value="InterPro"/>
</dbReference>
<evidence type="ECO:0000313" key="12">
    <source>
        <dbReference type="Proteomes" id="UP000397656"/>
    </source>
</evidence>
<dbReference type="Gene3D" id="3.30.1360.100">
    <property type="entry name" value="General secretion pathway protein M, EpsM"/>
    <property type="match status" value="1"/>
</dbReference>
<keyword evidence="4" id="KW-1003">Cell membrane</keyword>
<evidence type="ECO:0000256" key="4">
    <source>
        <dbReference type="ARBA" id="ARBA00022475"/>
    </source>
</evidence>
<proteinExistence type="inferred from homology"/>
<evidence type="ECO:0000256" key="10">
    <source>
        <dbReference type="SAM" id="Phobius"/>
    </source>
</evidence>
<dbReference type="Proteomes" id="UP000397656">
    <property type="component" value="Plasmid pRK1-2"/>
</dbReference>
<dbReference type="InterPro" id="IPR007690">
    <property type="entry name" value="T2SS_GspM"/>
</dbReference>
<evidence type="ECO:0000256" key="3">
    <source>
        <dbReference type="ARBA" id="ARBA00022448"/>
    </source>
</evidence>
<organism evidence="11 12">
    <name type="scientific">Cupriavidus basilensis</name>
    <dbReference type="NCBI Taxonomy" id="68895"/>
    <lineage>
        <taxon>Bacteria</taxon>
        <taxon>Pseudomonadati</taxon>
        <taxon>Pseudomonadota</taxon>
        <taxon>Betaproteobacteria</taxon>
        <taxon>Burkholderiales</taxon>
        <taxon>Burkholderiaceae</taxon>
        <taxon>Cupriavidus</taxon>
    </lineage>
</organism>
<dbReference type="InterPro" id="IPR023229">
    <property type="entry name" value="T2SS_M_periplasmic_sf"/>
</dbReference>
<evidence type="ECO:0000256" key="9">
    <source>
        <dbReference type="ARBA" id="ARBA00023136"/>
    </source>
</evidence>
<keyword evidence="7" id="KW-0653">Protein transport</keyword>
<keyword evidence="6 10" id="KW-0812">Transmembrane</keyword>
<dbReference type="GeneID" id="98406968"/>
<keyword evidence="8 10" id="KW-1133">Transmembrane helix</keyword>
<keyword evidence="9 10" id="KW-0472">Membrane</keyword>
<sequence>MKSQADDEQLAMLPRQLLRRYALHVRPLLARARAAWLARAPRERRALLLCALVLSATLGWYVGWEPATNAIVRLERDLPLQREQAAQIQALAAQAAALRALPDPTAHTPGEWKSALTAALARHGIADASVRVEGSTLRVRVPRISFHAWMQWLESVRKEYGVKPLQLDAKTVTGAEEGQVSIEAELSAPSGAKR</sequence>
<dbReference type="GO" id="GO:0015627">
    <property type="term" value="C:type II protein secretion system complex"/>
    <property type="evidence" value="ECO:0007669"/>
    <property type="project" value="InterPro"/>
</dbReference>
<evidence type="ECO:0000256" key="1">
    <source>
        <dbReference type="ARBA" id="ARBA00004377"/>
    </source>
</evidence>
<evidence type="ECO:0000256" key="8">
    <source>
        <dbReference type="ARBA" id="ARBA00022989"/>
    </source>
</evidence>
<dbReference type="SUPFAM" id="SSF103054">
    <property type="entry name" value="General secretion pathway protein M, EpsM"/>
    <property type="match status" value="1"/>
</dbReference>